<evidence type="ECO:0000313" key="9">
    <source>
        <dbReference type="WBParaSite" id="HCON_00171110-00003"/>
    </source>
</evidence>
<dbReference type="WBParaSite" id="HCON_00171110-00003">
    <property type="protein sequence ID" value="HCON_00171110-00003"/>
    <property type="gene ID" value="HCON_00171110"/>
</dbReference>
<evidence type="ECO:0000256" key="4">
    <source>
        <dbReference type="ARBA" id="ARBA00023163"/>
    </source>
</evidence>
<evidence type="ECO:0000256" key="6">
    <source>
        <dbReference type="SAM" id="MobiDB-lite"/>
    </source>
</evidence>
<keyword evidence="2" id="KW-0805">Transcription regulation</keyword>
<dbReference type="InterPro" id="IPR032147">
    <property type="entry name" value="Cic_dom"/>
</dbReference>
<dbReference type="GO" id="GO:0005634">
    <property type="term" value="C:nucleus"/>
    <property type="evidence" value="ECO:0007669"/>
    <property type="project" value="TreeGrafter"/>
</dbReference>
<keyword evidence="8" id="KW-1185">Reference proteome</keyword>
<evidence type="ECO:0000256" key="1">
    <source>
        <dbReference type="ARBA" id="ARBA00022553"/>
    </source>
</evidence>
<feature type="region of interest" description="Disordered" evidence="6">
    <location>
        <begin position="1"/>
        <end position="35"/>
    </location>
</feature>
<accession>A0A7I4Z058</accession>
<dbReference type="PANTHER" id="PTHR13059">
    <property type="entry name" value="HMG-BOX TRANSCRIPTION FACTOR BBX"/>
    <property type="match status" value="1"/>
</dbReference>
<keyword evidence="5" id="KW-0539">Nucleus</keyword>
<organism evidence="8 9">
    <name type="scientific">Haemonchus contortus</name>
    <name type="common">Barber pole worm</name>
    <dbReference type="NCBI Taxonomy" id="6289"/>
    <lineage>
        <taxon>Eukaryota</taxon>
        <taxon>Metazoa</taxon>
        <taxon>Ecdysozoa</taxon>
        <taxon>Nematoda</taxon>
        <taxon>Chromadorea</taxon>
        <taxon>Rhabditida</taxon>
        <taxon>Rhabditina</taxon>
        <taxon>Rhabditomorpha</taxon>
        <taxon>Strongyloidea</taxon>
        <taxon>Trichostrongylidae</taxon>
        <taxon>Haemonchus</taxon>
    </lineage>
</organism>
<feature type="domain" description="Protein capicua homolog-like" evidence="7">
    <location>
        <begin position="97"/>
        <end position="170"/>
    </location>
</feature>
<proteinExistence type="predicted"/>
<evidence type="ECO:0000256" key="2">
    <source>
        <dbReference type="ARBA" id="ARBA00023015"/>
    </source>
</evidence>
<reference evidence="9" key="1">
    <citation type="submission" date="2020-12" db="UniProtKB">
        <authorList>
            <consortium name="WormBaseParasite"/>
        </authorList>
    </citation>
    <scope>IDENTIFICATION</scope>
    <source>
        <strain evidence="9">MHco3</strain>
    </source>
</reference>
<dbReference type="Proteomes" id="UP000025227">
    <property type="component" value="Unplaced"/>
</dbReference>
<name>A0A7I4Z058_HAECO</name>
<dbReference type="OrthoDB" id="2377365at2759"/>
<feature type="compositionally biased region" description="Acidic residues" evidence="6">
    <location>
        <begin position="491"/>
        <end position="504"/>
    </location>
</feature>
<feature type="region of interest" description="Disordered" evidence="6">
    <location>
        <begin position="485"/>
        <end position="572"/>
    </location>
</feature>
<dbReference type="InterPro" id="IPR052412">
    <property type="entry name" value="CC-Dev_Transcription_Reg"/>
</dbReference>
<dbReference type="PANTHER" id="PTHR13059:SF13">
    <property type="entry name" value="PROTEIN CAPICUA HOMOLOG"/>
    <property type="match status" value="1"/>
</dbReference>
<feature type="compositionally biased region" description="Basic and acidic residues" evidence="6">
    <location>
        <begin position="505"/>
        <end position="522"/>
    </location>
</feature>
<feature type="compositionally biased region" description="Low complexity" evidence="6">
    <location>
        <begin position="555"/>
        <end position="572"/>
    </location>
</feature>
<evidence type="ECO:0000259" key="7">
    <source>
        <dbReference type="Pfam" id="PF16090"/>
    </source>
</evidence>
<dbReference type="GO" id="GO:0000981">
    <property type="term" value="F:DNA-binding transcription factor activity, RNA polymerase II-specific"/>
    <property type="evidence" value="ECO:0007669"/>
    <property type="project" value="TreeGrafter"/>
</dbReference>
<keyword evidence="1" id="KW-0597">Phosphoprotein</keyword>
<feature type="compositionally biased region" description="Polar residues" evidence="6">
    <location>
        <begin position="1"/>
        <end position="23"/>
    </location>
</feature>
<keyword evidence="3" id="KW-0238">DNA-binding</keyword>
<dbReference type="AlphaFoldDB" id="A0A7I4Z058"/>
<protein>
    <submittedName>
        <fullName evidence="9">DUF4819 domain-containing protein</fullName>
    </submittedName>
</protein>
<sequence length="572" mass="62593">MEHQEGSPNKATSIVLPTSQQPTVDELSNHSKAEQTRQPVNLLEWLGTRVLARVSGDAYQPGSIKNVHDNRDVVVQLDDGQELRFDDVVSESTSNLIIADQAPSPSMVRSKTMVCVRLPPDKSIYRTGVVVSISSSPTKYQVRVTSSDCDSSVSRANLRLLRPPWYDELMATLESRNNKAGLSSTTALQTAISSPLMTSSTNGLVPNIPLSPENFITFLALRQQHVQQHFQGHPSSELQLGPKKTLVVSGVDSDDDQGTSQQQRYKKGEIVTNPGGIRKKFNGKQWRRLCSKEGCNKESQRRGFCSRHLSLKTKPGHSPPSNRAGAAAIDWFSHEGEERREDNYDAAMTIAHTSIGSAPRDAPLSGSSPSRYPAECTSRPLIGSKVTATSSTVLISRATAVIEQLPEMDRTSQAQALLNLSQLRFESIPQAHQLLPLMPNASCRHDEFSALSGPFPLNSALLHNFGSRLLLQQQPVNAEQTILNINNVKEDEGEEEDEDEDDDLGVSRKSDASDDGADHDGDPDGNAGSIAARKSRNSNHQINGDGDECTSNETSSQKKQQQQQEQLRKSSC</sequence>
<keyword evidence="4" id="KW-0804">Transcription</keyword>
<dbReference type="Pfam" id="PF16090">
    <property type="entry name" value="DUF4819"/>
    <property type="match status" value="1"/>
</dbReference>
<dbReference type="GO" id="GO:0000977">
    <property type="term" value="F:RNA polymerase II transcription regulatory region sequence-specific DNA binding"/>
    <property type="evidence" value="ECO:0007669"/>
    <property type="project" value="TreeGrafter"/>
</dbReference>
<evidence type="ECO:0000256" key="3">
    <source>
        <dbReference type="ARBA" id="ARBA00023125"/>
    </source>
</evidence>
<evidence type="ECO:0000256" key="5">
    <source>
        <dbReference type="ARBA" id="ARBA00023242"/>
    </source>
</evidence>
<evidence type="ECO:0000313" key="8">
    <source>
        <dbReference type="Proteomes" id="UP000025227"/>
    </source>
</evidence>